<evidence type="ECO:0000256" key="1">
    <source>
        <dbReference type="ARBA" id="ARBA00004992"/>
    </source>
</evidence>
<dbReference type="InterPro" id="IPR020940">
    <property type="entry name" value="Thymidylate_synthase_AS"/>
</dbReference>
<evidence type="ECO:0000256" key="5">
    <source>
        <dbReference type="ARBA" id="ARBA00022727"/>
    </source>
</evidence>
<evidence type="ECO:0000256" key="2">
    <source>
        <dbReference type="ARBA" id="ARBA00011947"/>
    </source>
</evidence>
<protein>
    <recommendedName>
        <fullName evidence="2">thymidylate synthase</fullName>
        <ecNumber evidence="2">2.1.1.45</ecNumber>
    </recommendedName>
</protein>
<evidence type="ECO:0000256" key="8">
    <source>
        <dbReference type="SAM" id="MobiDB-lite"/>
    </source>
</evidence>
<dbReference type="UniPathway" id="UPA00575"/>
<comment type="caution">
    <text evidence="10">The sequence shown here is derived from an EMBL/GenBank/DDBJ whole genome shotgun (WGS) entry which is preliminary data.</text>
</comment>
<organism evidence="10 11">
    <name type="scientific">Phellinidium pouzarii</name>
    <dbReference type="NCBI Taxonomy" id="167371"/>
    <lineage>
        <taxon>Eukaryota</taxon>
        <taxon>Fungi</taxon>
        <taxon>Dikarya</taxon>
        <taxon>Basidiomycota</taxon>
        <taxon>Agaricomycotina</taxon>
        <taxon>Agaricomycetes</taxon>
        <taxon>Hymenochaetales</taxon>
        <taxon>Hymenochaetaceae</taxon>
        <taxon>Phellinidium</taxon>
    </lineage>
</organism>
<evidence type="ECO:0000256" key="6">
    <source>
        <dbReference type="ARBA" id="ARBA00047344"/>
    </source>
</evidence>
<dbReference type="GO" id="GO:0005829">
    <property type="term" value="C:cytosol"/>
    <property type="evidence" value="ECO:0007669"/>
    <property type="project" value="TreeGrafter"/>
</dbReference>
<evidence type="ECO:0000313" key="11">
    <source>
        <dbReference type="Proteomes" id="UP000308199"/>
    </source>
</evidence>
<sequence length="341" mass="38208">MVKAPNTPPTEESAYDASLEADVPSKSSSTSTISTDCAKSASPHEEYQYINLIRSVLDTGEVRADRTGTGTISLFAPPNMRFSLADNTLPLLTTKRVFLRGIVEELVWFMRGHTDSTLLSERNVKIWDENGSKDFLEKRGLTGRREGDLGPVYGFQWRHFGAKYVDCETNYSGQGVDQLKDVIRKIKEDPTDRRIILSAWNPADIPLMALPPCHLLCQFYVSLPPPDAPATTRPKLSCLMFQRSADLGLGIPFNIASYALLTHIIAHITCTDAHALTIQLGDAHVYRDHAEALKVQLDREPRPFPKIRWKREIFDLDDFGPEDVIVEGYKPHPPVAMKMSV</sequence>
<evidence type="ECO:0000256" key="4">
    <source>
        <dbReference type="ARBA" id="ARBA00022679"/>
    </source>
</evidence>
<gene>
    <name evidence="10" type="ORF">EW145_g6517</name>
</gene>
<dbReference type="GO" id="GO:0004799">
    <property type="term" value="F:thymidylate synthase activity"/>
    <property type="evidence" value="ECO:0007669"/>
    <property type="project" value="UniProtKB-EC"/>
</dbReference>
<dbReference type="PRINTS" id="PR00108">
    <property type="entry name" value="THYMDSNTHASE"/>
</dbReference>
<dbReference type="GO" id="GO:0032259">
    <property type="term" value="P:methylation"/>
    <property type="evidence" value="ECO:0007669"/>
    <property type="project" value="UniProtKB-KW"/>
</dbReference>
<proteinExistence type="inferred from homology"/>
<evidence type="ECO:0000259" key="9">
    <source>
        <dbReference type="Pfam" id="PF00303"/>
    </source>
</evidence>
<keyword evidence="5" id="KW-0545">Nucleotide biosynthesis</keyword>
<dbReference type="HAMAP" id="MF_00008">
    <property type="entry name" value="Thymidy_synth_bact"/>
    <property type="match status" value="1"/>
</dbReference>
<dbReference type="InterPro" id="IPR045097">
    <property type="entry name" value="Thymidate_synth/dCMP_Mease"/>
</dbReference>
<comment type="catalytic activity">
    <reaction evidence="6">
        <text>dUMP + (6R)-5,10-methylene-5,6,7,8-tetrahydrofolate = 7,8-dihydrofolate + dTMP</text>
        <dbReference type="Rhea" id="RHEA:12104"/>
        <dbReference type="ChEBI" id="CHEBI:15636"/>
        <dbReference type="ChEBI" id="CHEBI:57451"/>
        <dbReference type="ChEBI" id="CHEBI:63528"/>
        <dbReference type="ChEBI" id="CHEBI:246422"/>
        <dbReference type="EC" id="2.1.1.45"/>
    </reaction>
</comment>
<name>A0A4S4KWB5_9AGAM</name>
<evidence type="ECO:0000313" key="10">
    <source>
        <dbReference type="EMBL" id="THH03116.1"/>
    </source>
</evidence>
<dbReference type="EMBL" id="SGPK01000499">
    <property type="protein sequence ID" value="THH03116.1"/>
    <property type="molecule type" value="Genomic_DNA"/>
</dbReference>
<dbReference type="PROSITE" id="PS00091">
    <property type="entry name" value="THYMIDYLATE_SYNTHASE"/>
    <property type="match status" value="1"/>
</dbReference>
<feature type="compositionally biased region" description="Low complexity" evidence="8">
    <location>
        <begin position="25"/>
        <end position="35"/>
    </location>
</feature>
<feature type="region of interest" description="Disordered" evidence="8">
    <location>
        <begin position="1"/>
        <end position="38"/>
    </location>
</feature>
<dbReference type="OrthoDB" id="766at2759"/>
<keyword evidence="3" id="KW-0489">Methyltransferase</keyword>
<dbReference type="NCBIfam" id="TIGR03284">
    <property type="entry name" value="thym_sym"/>
    <property type="match status" value="1"/>
</dbReference>
<dbReference type="SUPFAM" id="SSF55831">
    <property type="entry name" value="Thymidylate synthase/dCMP hydroxymethylase"/>
    <property type="match status" value="1"/>
</dbReference>
<dbReference type="FunFam" id="3.30.572.10:FF:000013">
    <property type="entry name" value="Thymidylate synthase"/>
    <property type="match status" value="1"/>
</dbReference>
<accession>A0A4S4KWB5</accession>
<feature type="domain" description="Thymidylate synthase/dCMP hydroxymethylase" evidence="9">
    <location>
        <begin position="48"/>
        <end position="341"/>
    </location>
</feature>
<dbReference type="EC" id="2.1.1.45" evidence="2"/>
<dbReference type="GO" id="GO:0006231">
    <property type="term" value="P:dTMP biosynthetic process"/>
    <property type="evidence" value="ECO:0007669"/>
    <property type="project" value="InterPro"/>
</dbReference>
<evidence type="ECO:0000256" key="7">
    <source>
        <dbReference type="PROSITE-ProRule" id="PRU10016"/>
    </source>
</evidence>
<reference evidence="10 11" key="1">
    <citation type="submission" date="2019-02" db="EMBL/GenBank/DDBJ databases">
        <title>Genome sequencing of the rare red list fungi Phellinidium pouzarii.</title>
        <authorList>
            <person name="Buettner E."/>
            <person name="Kellner H."/>
        </authorList>
    </citation>
    <scope>NUCLEOTIDE SEQUENCE [LARGE SCALE GENOMIC DNA]</scope>
    <source>
        <strain evidence="10 11">DSM 108285</strain>
    </source>
</reference>
<dbReference type="InterPro" id="IPR000398">
    <property type="entry name" value="Thymidylate_synthase"/>
</dbReference>
<dbReference type="Proteomes" id="UP000308199">
    <property type="component" value="Unassembled WGS sequence"/>
</dbReference>
<keyword evidence="11" id="KW-1185">Reference proteome</keyword>
<comment type="pathway">
    <text evidence="1">Pyrimidine metabolism; dTTP biosynthesis.</text>
</comment>
<dbReference type="AlphaFoldDB" id="A0A4S4KWB5"/>
<dbReference type="Pfam" id="PF00303">
    <property type="entry name" value="Thymidylat_synt"/>
    <property type="match status" value="1"/>
</dbReference>
<keyword evidence="4" id="KW-0808">Transferase</keyword>
<evidence type="ECO:0000256" key="3">
    <source>
        <dbReference type="ARBA" id="ARBA00022603"/>
    </source>
</evidence>
<feature type="active site" evidence="7">
    <location>
        <position position="213"/>
    </location>
</feature>
<dbReference type="InterPro" id="IPR036926">
    <property type="entry name" value="Thymidate_synth/dCMP_Mease_sf"/>
</dbReference>
<dbReference type="InterPro" id="IPR023451">
    <property type="entry name" value="Thymidate_synth/dCMP_Mease_dom"/>
</dbReference>
<dbReference type="Gene3D" id="3.30.572.10">
    <property type="entry name" value="Thymidylate synthase/dCMP hydroxymethylase domain"/>
    <property type="match status" value="1"/>
</dbReference>
<dbReference type="CDD" id="cd00351">
    <property type="entry name" value="TS_Pyrimidine_HMase"/>
    <property type="match status" value="1"/>
</dbReference>
<dbReference type="PANTHER" id="PTHR11548:SF2">
    <property type="entry name" value="THYMIDYLATE SYNTHASE"/>
    <property type="match status" value="1"/>
</dbReference>
<dbReference type="PANTHER" id="PTHR11548">
    <property type="entry name" value="THYMIDYLATE SYNTHASE 1"/>
    <property type="match status" value="1"/>
</dbReference>
<dbReference type="GO" id="GO:0006235">
    <property type="term" value="P:dTTP biosynthetic process"/>
    <property type="evidence" value="ECO:0007669"/>
    <property type="project" value="UniProtKB-UniPathway"/>
</dbReference>
<dbReference type="GO" id="GO:0005739">
    <property type="term" value="C:mitochondrion"/>
    <property type="evidence" value="ECO:0007669"/>
    <property type="project" value="TreeGrafter"/>
</dbReference>